<dbReference type="GO" id="GO:0000166">
    <property type="term" value="F:nucleotide binding"/>
    <property type="evidence" value="ECO:0007669"/>
    <property type="project" value="InterPro"/>
</dbReference>
<feature type="region of interest" description="Disordered" evidence="1">
    <location>
        <begin position="100"/>
        <end position="121"/>
    </location>
</feature>
<sequence>MSGPARVRVALVGLGWAGRQIWLPRLHEHERYTVTAVVDPDPAARAAAGAPAAHATVDELDPATVDLAVVAVPNHLHAPVAARLLSNGLPVFLEKPGCRGGAEADRRAGAGRAGGAVVQAG</sequence>
<dbReference type="PANTHER" id="PTHR43377:SF1">
    <property type="entry name" value="BILIVERDIN REDUCTASE A"/>
    <property type="match status" value="1"/>
</dbReference>
<reference evidence="3" key="1">
    <citation type="submission" date="2019-12" db="EMBL/GenBank/DDBJ databases">
        <title>Actinomadura physcomitrii sp. nov., a novel actinomycete isolated from moss [Physcomitrium sphaericum (Ludw) Fuernr].</title>
        <authorList>
            <person name="Zhuang X."/>
        </authorList>
    </citation>
    <scope>NUCLEOTIDE SEQUENCE [LARGE SCALE GENOMIC DNA]</scope>
    <source>
        <strain evidence="3">LD22</strain>
    </source>
</reference>
<dbReference type="Proteomes" id="UP000462055">
    <property type="component" value="Unassembled WGS sequence"/>
</dbReference>
<gene>
    <name evidence="3" type="ORF">F8568_022810</name>
</gene>
<dbReference type="EMBL" id="WBMS02000018">
    <property type="protein sequence ID" value="MWA03155.1"/>
    <property type="molecule type" value="Genomic_DNA"/>
</dbReference>
<proteinExistence type="predicted"/>
<dbReference type="RefSeq" id="WP_160573731.1">
    <property type="nucleotide sequence ID" value="NZ_WBMS02000018.1"/>
</dbReference>
<feature type="non-terminal residue" evidence="3">
    <location>
        <position position="121"/>
    </location>
</feature>
<keyword evidence="4" id="KW-1185">Reference proteome</keyword>
<comment type="caution">
    <text evidence="3">The sequence shown here is derived from an EMBL/GenBank/DDBJ whole genome shotgun (WGS) entry which is preliminary data.</text>
</comment>
<name>A0A6I4MF22_9ACTN</name>
<dbReference type="Gene3D" id="3.40.50.720">
    <property type="entry name" value="NAD(P)-binding Rossmann-like Domain"/>
    <property type="match status" value="1"/>
</dbReference>
<dbReference type="InterPro" id="IPR000683">
    <property type="entry name" value="Gfo/Idh/MocA-like_OxRdtase_N"/>
</dbReference>
<dbReference type="Pfam" id="PF01408">
    <property type="entry name" value="GFO_IDH_MocA"/>
    <property type="match status" value="1"/>
</dbReference>
<feature type="domain" description="Gfo/Idh/MocA-like oxidoreductase N-terminal" evidence="2">
    <location>
        <begin position="7"/>
        <end position="109"/>
    </location>
</feature>
<evidence type="ECO:0000313" key="3">
    <source>
        <dbReference type="EMBL" id="MWA03155.1"/>
    </source>
</evidence>
<dbReference type="InterPro" id="IPR036291">
    <property type="entry name" value="NAD(P)-bd_dom_sf"/>
</dbReference>
<evidence type="ECO:0000256" key="1">
    <source>
        <dbReference type="SAM" id="MobiDB-lite"/>
    </source>
</evidence>
<dbReference type="SUPFAM" id="SSF51735">
    <property type="entry name" value="NAD(P)-binding Rossmann-fold domains"/>
    <property type="match status" value="1"/>
</dbReference>
<dbReference type="PANTHER" id="PTHR43377">
    <property type="entry name" value="BILIVERDIN REDUCTASE A"/>
    <property type="match status" value="1"/>
</dbReference>
<dbReference type="AlphaFoldDB" id="A0A6I4MF22"/>
<evidence type="ECO:0000313" key="4">
    <source>
        <dbReference type="Proteomes" id="UP000462055"/>
    </source>
</evidence>
<evidence type="ECO:0000259" key="2">
    <source>
        <dbReference type="Pfam" id="PF01408"/>
    </source>
</evidence>
<dbReference type="InterPro" id="IPR051450">
    <property type="entry name" value="Gfo/Idh/MocA_Oxidoreductases"/>
</dbReference>
<protein>
    <submittedName>
        <fullName evidence="3">Gfo/Idh/MocA family oxidoreductase</fullName>
    </submittedName>
</protein>
<organism evidence="3 4">
    <name type="scientific">Actinomadura physcomitrii</name>
    <dbReference type="NCBI Taxonomy" id="2650748"/>
    <lineage>
        <taxon>Bacteria</taxon>
        <taxon>Bacillati</taxon>
        <taxon>Actinomycetota</taxon>
        <taxon>Actinomycetes</taxon>
        <taxon>Streptosporangiales</taxon>
        <taxon>Thermomonosporaceae</taxon>
        <taxon>Actinomadura</taxon>
    </lineage>
</organism>
<accession>A0A6I4MF22</accession>